<dbReference type="CDD" id="cd01610">
    <property type="entry name" value="PAP2_like"/>
    <property type="match status" value="1"/>
</dbReference>
<evidence type="ECO:0000256" key="2">
    <source>
        <dbReference type="ARBA" id="ARBA00032707"/>
    </source>
</evidence>
<comment type="catalytic activity">
    <reaction evidence="3">
        <text>di-trans,octa-cis-undecaprenyl diphosphate + H2O = di-trans,octa-cis-undecaprenyl phosphate + phosphate + H(+)</text>
        <dbReference type="Rhea" id="RHEA:28094"/>
        <dbReference type="ChEBI" id="CHEBI:15377"/>
        <dbReference type="ChEBI" id="CHEBI:15378"/>
        <dbReference type="ChEBI" id="CHEBI:43474"/>
        <dbReference type="ChEBI" id="CHEBI:58405"/>
        <dbReference type="ChEBI" id="CHEBI:60392"/>
        <dbReference type="EC" id="3.6.1.27"/>
    </reaction>
</comment>
<organism evidence="6 7">
    <name type="scientific">Shewanella algidipiscicola</name>
    <dbReference type="NCBI Taxonomy" id="614070"/>
    <lineage>
        <taxon>Bacteria</taxon>
        <taxon>Pseudomonadati</taxon>
        <taxon>Pseudomonadota</taxon>
        <taxon>Gammaproteobacteria</taxon>
        <taxon>Alteromonadales</taxon>
        <taxon>Shewanellaceae</taxon>
        <taxon>Shewanella</taxon>
    </lineage>
</organism>
<comment type="caution">
    <text evidence="6">The sequence shown here is derived from an EMBL/GenBank/DDBJ whole genome shotgun (WGS) entry which is preliminary data.</text>
</comment>
<reference evidence="6 7" key="1">
    <citation type="submission" date="2021-05" db="EMBL/GenBank/DDBJ databases">
        <title>Molecular characterization for Shewanella algae harboring chromosomal blaOXA-55-like strains isolated from clinical and environment sample.</title>
        <authorList>
            <person name="Ohama Y."/>
            <person name="Aoki K."/>
            <person name="Harada S."/>
            <person name="Moriya K."/>
            <person name="Ishii Y."/>
            <person name="Tateda K."/>
        </authorList>
    </citation>
    <scope>NUCLEOTIDE SEQUENCE [LARGE SCALE GENOMIC DNA]</scope>
    <source>
        <strain evidence="6 7">LMG 23746</strain>
    </source>
</reference>
<dbReference type="PANTHER" id="PTHR14969:SF13">
    <property type="entry name" value="AT30094P"/>
    <property type="match status" value="1"/>
</dbReference>
<keyword evidence="4" id="KW-1133">Transmembrane helix</keyword>
<feature type="transmembrane region" description="Helical" evidence="4">
    <location>
        <begin position="160"/>
        <end position="178"/>
    </location>
</feature>
<dbReference type="PANTHER" id="PTHR14969">
    <property type="entry name" value="SPHINGOSINE-1-PHOSPHATE PHOSPHOHYDROLASE"/>
    <property type="match status" value="1"/>
</dbReference>
<dbReference type="Proteomes" id="UP000761574">
    <property type="component" value="Unassembled WGS sequence"/>
</dbReference>
<dbReference type="Gene3D" id="1.20.144.10">
    <property type="entry name" value="Phosphatidic acid phosphatase type 2/haloperoxidase"/>
    <property type="match status" value="1"/>
</dbReference>
<feature type="transmembrane region" description="Helical" evidence="4">
    <location>
        <begin position="184"/>
        <end position="201"/>
    </location>
</feature>
<accession>A0ABQ4PBN7</accession>
<proteinExistence type="predicted"/>
<sequence length="273" mass="30550">MGTTTYAKADGLPKQYKQHQRSFLGLMLVLSCAFLITLLPDVNLTLFRLLNGIAAELPNWPLLLITDLGNGVTLGVITLCFLIKRPEIILRVIIASVLSLLLVPLLKQYFDMPRPAAVLETLNIIGETRMSHSFPSGHTASAFLFAGTLWFAYQSHTIKVFAITFGAIVGISRIIVGAHWPQDIMLGAIVGLLCAYTAAYCPPTQLQRVNNALMLMFLWLVLVICELEKSFDKDIIWQVLLLRWGLLFTAATLFLRQYNIKQLLIQRFASKTQ</sequence>
<dbReference type="SMART" id="SM00014">
    <property type="entry name" value="acidPPc"/>
    <property type="match status" value="1"/>
</dbReference>
<dbReference type="InterPro" id="IPR000326">
    <property type="entry name" value="PAP2/HPO"/>
</dbReference>
<keyword evidence="7" id="KW-1185">Reference proteome</keyword>
<feature type="domain" description="Phosphatidic acid phosphatase type 2/haloperoxidase" evidence="5">
    <location>
        <begin position="88"/>
        <end position="199"/>
    </location>
</feature>
<evidence type="ECO:0000259" key="5">
    <source>
        <dbReference type="SMART" id="SM00014"/>
    </source>
</evidence>
<evidence type="ECO:0000256" key="1">
    <source>
        <dbReference type="ARBA" id="ARBA00012374"/>
    </source>
</evidence>
<dbReference type="RefSeq" id="WP_119978665.1">
    <property type="nucleotide sequence ID" value="NZ_BPFB01000011.1"/>
</dbReference>
<feature type="transmembrane region" description="Helical" evidence="4">
    <location>
        <begin position="136"/>
        <end position="153"/>
    </location>
</feature>
<gene>
    <name evidence="6" type="ORF">TUM4630_11750</name>
</gene>
<dbReference type="EC" id="3.6.1.27" evidence="1"/>
<evidence type="ECO:0000256" key="3">
    <source>
        <dbReference type="ARBA" id="ARBA00047594"/>
    </source>
</evidence>
<dbReference type="InterPro" id="IPR036938">
    <property type="entry name" value="PAP2/HPO_sf"/>
</dbReference>
<evidence type="ECO:0000256" key="4">
    <source>
        <dbReference type="SAM" id="Phobius"/>
    </source>
</evidence>
<protein>
    <recommendedName>
        <fullName evidence="1">undecaprenyl-diphosphate phosphatase</fullName>
        <ecNumber evidence="1">3.6.1.27</ecNumber>
    </recommendedName>
    <alternativeName>
        <fullName evidence="2">Undecaprenyl pyrophosphate phosphatase</fullName>
    </alternativeName>
</protein>
<dbReference type="SUPFAM" id="SSF48317">
    <property type="entry name" value="Acid phosphatase/Vanadium-dependent haloperoxidase"/>
    <property type="match status" value="1"/>
</dbReference>
<name>A0ABQ4PBN7_9GAMM</name>
<keyword evidence="4" id="KW-0472">Membrane</keyword>
<dbReference type="EMBL" id="BPFB01000011">
    <property type="protein sequence ID" value="GIU44926.1"/>
    <property type="molecule type" value="Genomic_DNA"/>
</dbReference>
<feature type="transmembrane region" description="Helical" evidence="4">
    <location>
        <begin position="235"/>
        <end position="255"/>
    </location>
</feature>
<evidence type="ECO:0000313" key="6">
    <source>
        <dbReference type="EMBL" id="GIU44926.1"/>
    </source>
</evidence>
<feature type="transmembrane region" description="Helical" evidence="4">
    <location>
        <begin position="88"/>
        <end position="106"/>
    </location>
</feature>
<feature type="transmembrane region" description="Helical" evidence="4">
    <location>
        <begin position="60"/>
        <end position="81"/>
    </location>
</feature>
<feature type="transmembrane region" description="Helical" evidence="4">
    <location>
        <begin position="213"/>
        <end position="229"/>
    </location>
</feature>
<evidence type="ECO:0000313" key="7">
    <source>
        <dbReference type="Proteomes" id="UP000761574"/>
    </source>
</evidence>
<keyword evidence="4" id="KW-0812">Transmembrane</keyword>
<dbReference type="Pfam" id="PF01569">
    <property type="entry name" value="PAP2"/>
    <property type="match status" value="1"/>
</dbReference>
<feature type="transmembrane region" description="Helical" evidence="4">
    <location>
        <begin position="23"/>
        <end position="40"/>
    </location>
</feature>